<organism evidence="2 3">
    <name type="scientific">Neotoma lepida</name>
    <name type="common">Desert woodrat</name>
    <dbReference type="NCBI Taxonomy" id="56216"/>
    <lineage>
        <taxon>Eukaryota</taxon>
        <taxon>Metazoa</taxon>
        <taxon>Chordata</taxon>
        <taxon>Craniata</taxon>
        <taxon>Vertebrata</taxon>
        <taxon>Euteleostomi</taxon>
        <taxon>Mammalia</taxon>
        <taxon>Eutheria</taxon>
        <taxon>Euarchontoglires</taxon>
        <taxon>Glires</taxon>
        <taxon>Rodentia</taxon>
        <taxon>Myomorpha</taxon>
        <taxon>Muroidea</taxon>
        <taxon>Cricetidae</taxon>
        <taxon>Neotominae</taxon>
        <taxon>Neotoma</taxon>
    </lineage>
</organism>
<evidence type="ECO:0000313" key="2">
    <source>
        <dbReference type="EMBL" id="OBS72408.1"/>
    </source>
</evidence>
<dbReference type="Proteomes" id="UP000092124">
    <property type="component" value="Unassembled WGS sequence"/>
</dbReference>
<comment type="caution">
    <text evidence="2">The sequence shown here is derived from an EMBL/GenBank/DDBJ whole genome shotgun (WGS) entry which is preliminary data.</text>
</comment>
<name>A0A1A6H1E7_NEOLE</name>
<protein>
    <submittedName>
        <fullName evidence="2">Uncharacterized protein</fullName>
    </submittedName>
</protein>
<gene>
    <name evidence="2" type="ORF">A6R68_13017</name>
</gene>
<evidence type="ECO:0000313" key="3">
    <source>
        <dbReference type="Proteomes" id="UP000092124"/>
    </source>
</evidence>
<dbReference type="AlphaFoldDB" id="A0A1A6H1E7"/>
<dbReference type="EMBL" id="LZPO01055116">
    <property type="protein sequence ID" value="OBS72408.1"/>
    <property type="molecule type" value="Genomic_DNA"/>
</dbReference>
<accession>A0A1A6H1E7</accession>
<evidence type="ECO:0000256" key="1">
    <source>
        <dbReference type="SAM" id="MobiDB-lite"/>
    </source>
</evidence>
<proteinExistence type="predicted"/>
<keyword evidence="3" id="KW-1185">Reference proteome</keyword>
<reference evidence="2 3" key="1">
    <citation type="submission" date="2016-06" db="EMBL/GenBank/DDBJ databases">
        <title>The Draft Genome Sequence and Annotation of the Desert Woodrat Neotoma lepida.</title>
        <authorList>
            <person name="Campbell M."/>
            <person name="Oakeson K.F."/>
            <person name="Yandell M."/>
            <person name="Halpert J.R."/>
            <person name="Dearing D."/>
        </authorList>
    </citation>
    <scope>NUCLEOTIDE SEQUENCE [LARGE SCALE GENOMIC DNA]</scope>
    <source>
        <strain evidence="2">417</strain>
        <tissue evidence="2">Liver</tissue>
    </source>
</reference>
<sequence length="257" mass="28275">MDGSIPFETISFADEGQISPFIICFPLCSDFIAMLSASPDRSKDISRACSAITSLALAFTELPGAQLDGAHAHAFLRNDEPLRDEGPKECALAPSSEEADKIHNEDRMFCCRNRGKAAVHQYYYLAVLSAHLTVDFLRGRLRRKPGPGQSEQQPKELGSPSDNGNASAVEGSEVRCMEELKKKKKLQDPWYSKAALNFLGRAPGPCLAPKPPFNMVWVATNLIGWKLADLGHMALLWFCPIKQHNEDLTSEPFGNGL</sequence>
<feature type="region of interest" description="Disordered" evidence="1">
    <location>
        <begin position="142"/>
        <end position="172"/>
    </location>
</feature>